<dbReference type="GO" id="GO:0016020">
    <property type="term" value="C:membrane"/>
    <property type="evidence" value="ECO:0007669"/>
    <property type="project" value="InterPro"/>
</dbReference>
<keyword evidence="3" id="KW-0418">Kinase</keyword>
<evidence type="ECO:0000259" key="2">
    <source>
        <dbReference type="Pfam" id="PF06580"/>
    </source>
</evidence>
<organism evidence="3 4">
    <name type="scientific">Thioalbus denitrificans</name>
    <dbReference type="NCBI Taxonomy" id="547122"/>
    <lineage>
        <taxon>Bacteria</taxon>
        <taxon>Pseudomonadati</taxon>
        <taxon>Pseudomonadota</taxon>
        <taxon>Gammaproteobacteria</taxon>
        <taxon>Chromatiales</taxon>
        <taxon>Ectothiorhodospiraceae</taxon>
        <taxon>Thioalbus</taxon>
    </lineage>
</organism>
<evidence type="ECO:0000313" key="3">
    <source>
        <dbReference type="EMBL" id="RCX26318.1"/>
    </source>
</evidence>
<dbReference type="Proteomes" id="UP000252707">
    <property type="component" value="Unassembled WGS sequence"/>
</dbReference>
<keyword evidence="1" id="KW-0812">Transmembrane</keyword>
<evidence type="ECO:0000256" key="1">
    <source>
        <dbReference type="SAM" id="Phobius"/>
    </source>
</evidence>
<dbReference type="GO" id="GO:0000155">
    <property type="term" value="F:phosphorelay sensor kinase activity"/>
    <property type="evidence" value="ECO:0007669"/>
    <property type="project" value="InterPro"/>
</dbReference>
<evidence type="ECO:0000313" key="4">
    <source>
        <dbReference type="Proteomes" id="UP000252707"/>
    </source>
</evidence>
<keyword evidence="3" id="KW-0808">Transferase</keyword>
<keyword evidence="1" id="KW-1133">Transmembrane helix</keyword>
<feature type="transmembrane region" description="Helical" evidence="1">
    <location>
        <begin position="18"/>
        <end position="39"/>
    </location>
</feature>
<dbReference type="EMBL" id="QPJY01000010">
    <property type="protein sequence ID" value="RCX26318.1"/>
    <property type="molecule type" value="Genomic_DNA"/>
</dbReference>
<feature type="domain" description="Signal transduction histidine kinase internal region" evidence="2">
    <location>
        <begin position="150"/>
        <end position="228"/>
    </location>
</feature>
<proteinExistence type="predicted"/>
<feature type="transmembrane region" description="Helical" evidence="1">
    <location>
        <begin position="78"/>
        <end position="99"/>
    </location>
</feature>
<keyword evidence="1" id="KW-0472">Membrane</keyword>
<accession>A0A369BZW2</accession>
<reference evidence="3 4" key="1">
    <citation type="submission" date="2018-07" db="EMBL/GenBank/DDBJ databases">
        <title>Genomic Encyclopedia of Type Strains, Phase IV (KMG-IV): sequencing the most valuable type-strain genomes for metagenomic binning, comparative biology and taxonomic classification.</title>
        <authorList>
            <person name="Goeker M."/>
        </authorList>
    </citation>
    <scope>NUCLEOTIDE SEQUENCE [LARGE SCALE GENOMIC DNA]</scope>
    <source>
        <strain evidence="3 4">DSM 26407</strain>
    </source>
</reference>
<name>A0A369BZW2_9GAMM</name>
<gene>
    <name evidence="3" type="ORF">DFQ59_11028</name>
</gene>
<feature type="transmembrane region" description="Helical" evidence="1">
    <location>
        <begin position="51"/>
        <end position="71"/>
    </location>
</feature>
<dbReference type="InterPro" id="IPR010559">
    <property type="entry name" value="Sig_transdc_His_kin_internal"/>
</dbReference>
<keyword evidence="4" id="KW-1185">Reference proteome</keyword>
<dbReference type="Pfam" id="PF06580">
    <property type="entry name" value="His_kinase"/>
    <property type="match status" value="1"/>
</dbReference>
<feature type="transmembrane region" description="Helical" evidence="1">
    <location>
        <begin position="119"/>
        <end position="136"/>
    </location>
</feature>
<dbReference type="InterPro" id="IPR050640">
    <property type="entry name" value="Bact_2-comp_sensor_kinase"/>
</dbReference>
<sequence>MEVDDAGFLPDFCAVRSIFVLVVSAELLAFLLVLAGLPARGGWEELGLTSLFVQWVALAAAAVLCVARPALHRLRPAWVVVLCLGLVLVLTGLGSLLAVELLPEWIEAGEGRLAFLGRNLAIAAIVSILVLRYLYLQEEWRRRLRSEARARIEALQARIRPHFLFNSLNTIASLIRIDADQAERALEDLAELFRASLQHGVDVVPLADELALCRRYLEMEQLRLGDRLRVEWRIEGVPDTARVPLLTLQPLVENAVYHGIEPLAGGGVMTIRGGLERGRVCLWVSNPVPPAAAPHHDGNRVARDNIRARLRALYGGAACLEAAEREGVYEVRLCWPLGGGA</sequence>
<dbReference type="Gene3D" id="3.30.565.10">
    <property type="entry name" value="Histidine kinase-like ATPase, C-terminal domain"/>
    <property type="match status" value="1"/>
</dbReference>
<dbReference type="AlphaFoldDB" id="A0A369BZW2"/>
<dbReference type="InterPro" id="IPR036890">
    <property type="entry name" value="HATPase_C_sf"/>
</dbReference>
<dbReference type="PANTHER" id="PTHR34220">
    <property type="entry name" value="SENSOR HISTIDINE KINASE YPDA"/>
    <property type="match status" value="1"/>
</dbReference>
<dbReference type="PANTHER" id="PTHR34220:SF7">
    <property type="entry name" value="SENSOR HISTIDINE KINASE YPDA"/>
    <property type="match status" value="1"/>
</dbReference>
<protein>
    <submittedName>
        <fullName evidence="3">Two-component system sensor histidine kinase AlgZ</fullName>
    </submittedName>
</protein>
<comment type="caution">
    <text evidence="3">The sequence shown here is derived from an EMBL/GenBank/DDBJ whole genome shotgun (WGS) entry which is preliminary data.</text>
</comment>